<name>A0AAD5X5Y0_9FUNG</name>
<keyword evidence="4 5" id="KW-0408">Iron</keyword>
<sequence length="264" mass="29610">MGKKKNPQDEFTPTPCPIDITSLTSLFGTFPSSPSESSATTAYLVKSIPGLIVIPNPFTPAAQRYLVKQCLRELTARPNVTNLDTHFVIPDEGVWNVYESSITSSTPESHVLLRRKPEDFPNSSDDERYTEPTTTPTTPTPPSTTTKILIDPPTTATPFLKPLLPFEAIHQLRWTSLGYQYNWSTKEYHLDRRPPFPTEIADISQAVVQTVQHITGYDVNKWKSEAGIVNYYQLKDSLTSHQDRSELNTEAPLVSFRLVSALSE</sequence>
<proteinExistence type="predicted"/>
<evidence type="ECO:0000313" key="9">
    <source>
        <dbReference type="Proteomes" id="UP001212841"/>
    </source>
</evidence>
<feature type="binding site" evidence="5">
    <location>
        <position position="243"/>
    </location>
    <ligand>
        <name>Fe cation</name>
        <dbReference type="ChEBI" id="CHEBI:24875"/>
        <note>catalytic</note>
    </ligand>
</feature>
<organism evidence="8 9">
    <name type="scientific">Rhizophlyctis rosea</name>
    <dbReference type="NCBI Taxonomy" id="64517"/>
    <lineage>
        <taxon>Eukaryota</taxon>
        <taxon>Fungi</taxon>
        <taxon>Fungi incertae sedis</taxon>
        <taxon>Chytridiomycota</taxon>
        <taxon>Chytridiomycota incertae sedis</taxon>
        <taxon>Chytridiomycetes</taxon>
        <taxon>Rhizophlyctidales</taxon>
        <taxon>Rhizophlyctidaceae</taxon>
        <taxon>Rhizophlyctis</taxon>
    </lineage>
</organism>
<evidence type="ECO:0000256" key="2">
    <source>
        <dbReference type="ARBA" id="ARBA00022964"/>
    </source>
</evidence>
<evidence type="ECO:0000256" key="1">
    <source>
        <dbReference type="ARBA" id="ARBA00022723"/>
    </source>
</evidence>
<dbReference type="GO" id="GO:0005634">
    <property type="term" value="C:nucleus"/>
    <property type="evidence" value="ECO:0007669"/>
    <property type="project" value="TreeGrafter"/>
</dbReference>
<evidence type="ECO:0000256" key="6">
    <source>
        <dbReference type="SAM" id="MobiDB-lite"/>
    </source>
</evidence>
<evidence type="ECO:0000313" key="8">
    <source>
        <dbReference type="EMBL" id="KAJ3052663.1"/>
    </source>
</evidence>
<keyword evidence="1 5" id="KW-0479">Metal-binding</keyword>
<dbReference type="GO" id="GO:0051213">
    <property type="term" value="F:dioxygenase activity"/>
    <property type="evidence" value="ECO:0007669"/>
    <property type="project" value="UniProtKB-KW"/>
</dbReference>
<reference evidence="8" key="1">
    <citation type="submission" date="2020-05" db="EMBL/GenBank/DDBJ databases">
        <title>Phylogenomic resolution of chytrid fungi.</title>
        <authorList>
            <person name="Stajich J.E."/>
            <person name="Amses K."/>
            <person name="Simmons R."/>
            <person name="Seto K."/>
            <person name="Myers J."/>
            <person name="Bonds A."/>
            <person name="Quandt C.A."/>
            <person name="Barry K."/>
            <person name="Liu P."/>
            <person name="Grigoriev I."/>
            <person name="Longcore J.E."/>
            <person name="James T.Y."/>
        </authorList>
    </citation>
    <scope>NUCLEOTIDE SEQUENCE</scope>
    <source>
        <strain evidence="8">JEL0318</strain>
    </source>
</reference>
<keyword evidence="9" id="KW-1185">Reference proteome</keyword>
<evidence type="ECO:0000259" key="7">
    <source>
        <dbReference type="Pfam" id="PF13532"/>
    </source>
</evidence>
<dbReference type="InterPro" id="IPR037151">
    <property type="entry name" value="AlkB-like_sf"/>
</dbReference>
<evidence type="ECO:0000256" key="4">
    <source>
        <dbReference type="ARBA" id="ARBA00023004"/>
    </source>
</evidence>
<dbReference type="InterPro" id="IPR004574">
    <property type="entry name" value="Alkb"/>
</dbReference>
<feature type="compositionally biased region" description="Basic and acidic residues" evidence="6">
    <location>
        <begin position="115"/>
        <end position="130"/>
    </location>
</feature>
<dbReference type="AlphaFoldDB" id="A0AAD5X5Y0"/>
<evidence type="ECO:0000256" key="5">
    <source>
        <dbReference type="PIRSR" id="PIRSR604574-2"/>
    </source>
</evidence>
<dbReference type="SUPFAM" id="SSF51197">
    <property type="entry name" value="Clavaminate synthase-like"/>
    <property type="match status" value="1"/>
</dbReference>
<dbReference type="GO" id="GO:0046872">
    <property type="term" value="F:metal ion binding"/>
    <property type="evidence" value="ECO:0007669"/>
    <property type="project" value="UniProtKB-KW"/>
</dbReference>
<dbReference type="PANTHER" id="PTHR16557">
    <property type="entry name" value="ALKYLATED DNA REPAIR PROTEIN ALKB-RELATED"/>
    <property type="match status" value="1"/>
</dbReference>
<comment type="caution">
    <text evidence="8">The sequence shown here is derived from an EMBL/GenBank/DDBJ whole genome shotgun (WGS) entry which is preliminary data.</text>
</comment>
<dbReference type="GO" id="GO:0005737">
    <property type="term" value="C:cytoplasm"/>
    <property type="evidence" value="ECO:0007669"/>
    <property type="project" value="TreeGrafter"/>
</dbReference>
<dbReference type="Gene3D" id="2.60.120.590">
    <property type="entry name" value="Alpha-ketoglutarate-dependent dioxygenase AlkB-like"/>
    <property type="match status" value="1"/>
</dbReference>
<dbReference type="PANTHER" id="PTHR16557:SF2">
    <property type="entry name" value="NUCLEIC ACID DIOXYGENASE ALKBH1"/>
    <property type="match status" value="1"/>
</dbReference>
<dbReference type="InterPro" id="IPR027450">
    <property type="entry name" value="AlkB-like"/>
</dbReference>
<keyword evidence="2 8" id="KW-0223">Dioxygenase</keyword>
<dbReference type="EMBL" id="JADGJD010000277">
    <property type="protein sequence ID" value="KAJ3052663.1"/>
    <property type="molecule type" value="Genomic_DNA"/>
</dbReference>
<dbReference type="Pfam" id="PF13532">
    <property type="entry name" value="2OG-FeII_Oxy_2"/>
    <property type="match status" value="1"/>
</dbReference>
<accession>A0AAD5X5Y0</accession>
<evidence type="ECO:0000256" key="3">
    <source>
        <dbReference type="ARBA" id="ARBA00023002"/>
    </source>
</evidence>
<feature type="binding site" evidence="5">
    <location>
        <position position="241"/>
    </location>
    <ligand>
        <name>Fe cation</name>
        <dbReference type="ChEBI" id="CHEBI:24875"/>
        <note>catalytic</note>
    </ligand>
</feature>
<keyword evidence="3" id="KW-0560">Oxidoreductase</keyword>
<dbReference type="Proteomes" id="UP001212841">
    <property type="component" value="Unassembled WGS sequence"/>
</dbReference>
<comment type="cofactor">
    <cofactor evidence="5">
        <name>Fe(2+)</name>
        <dbReference type="ChEBI" id="CHEBI:29033"/>
    </cofactor>
    <text evidence="5">Binds 1 Fe(2+) ion per subunit.</text>
</comment>
<protein>
    <submittedName>
        <fullName evidence="8">Nucleic acid dioxygenase alkbh1</fullName>
    </submittedName>
</protein>
<feature type="domain" description="Alpha-ketoglutarate-dependent dioxygenase AlkB-like" evidence="7">
    <location>
        <begin position="169"/>
        <end position="258"/>
    </location>
</feature>
<gene>
    <name evidence="8" type="primary">ALKBH1</name>
    <name evidence="8" type="ORF">HK097_005901</name>
</gene>
<feature type="region of interest" description="Disordered" evidence="6">
    <location>
        <begin position="108"/>
        <end position="147"/>
    </location>
</feature>